<reference evidence="1 2" key="1">
    <citation type="journal article" date="2015" name="Nat. Commun.">
        <title>Outbred genome sequencing and CRISPR/Cas9 gene editing in butterflies.</title>
        <authorList>
            <person name="Li X."/>
            <person name="Fan D."/>
            <person name="Zhang W."/>
            <person name="Liu G."/>
            <person name="Zhang L."/>
            <person name="Zhao L."/>
            <person name="Fang X."/>
            <person name="Chen L."/>
            <person name="Dong Y."/>
            <person name="Chen Y."/>
            <person name="Ding Y."/>
            <person name="Zhao R."/>
            <person name="Feng M."/>
            <person name="Zhu Y."/>
            <person name="Feng Y."/>
            <person name="Jiang X."/>
            <person name="Zhu D."/>
            <person name="Xiang H."/>
            <person name="Feng X."/>
            <person name="Li S."/>
            <person name="Wang J."/>
            <person name="Zhang G."/>
            <person name="Kronforst M.R."/>
            <person name="Wang W."/>
        </authorList>
    </citation>
    <scope>NUCLEOTIDE SEQUENCE [LARGE SCALE GENOMIC DNA]</scope>
    <source>
        <strain evidence="1">Ya'a_city_454_Px</strain>
        <tissue evidence="1">Whole body</tissue>
    </source>
</reference>
<keyword evidence="2" id="KW-1185">Reference proteome</keyword>
<evidence type="ECO:0000313" key="2">
    <source>
        <dbReference type="Proteomes" id="UP000053268"/>
    </source>
</evidence>
<gene>
    <name evidence="1" type="ORF">RR46_10479</name>
</gene>
<accession>A0A194PKG2</accession>
<evidence type="ECO:0000313" key="1">
    <source>
        <dbReference type="EMBL" id="KPI93219.1"/>
    </source>
</evidence>
<dbReference type="AlphaFoldDB" id="A0A194PKG2"/>
<proteinExistence type="predicted"/>
<name>A0A194PKG2_PAPXU</name>
<sequence length="190" mass="21230">MVRVITQETYDDVVKENMDEFDMSPEEAIKEAIAQFEAQGVDLSNIIKDLNLNTGEEHQVSLTVKKLKELSNAAQNNDEPILEQLNILVFISECLQVIRKLTLDDDVRVEFGKAHEHARELGAELLDTLTRLLENNMKPPLVSDVMCTIACLLVRHELCAVAAERGAAALFTVLADNYDDVTVVHQATKL</sequence>
<dbReference type="Proteomes" id="UP000053268">
    <property type="component" value="Unassembled WGS sequence"/>
</dbReference>
<protein>
    <submittedName>
        <fullName evidence="1">Armadillo repeat-containing protein 6-like</fullName>
    </submittedName>
</protein>
<organism evidence="1 2">
    <name type="scientific">Papilio xuthus</name>
    <name type="common">Asian swallowtail butterfly</name>
    <dbReference type="NCBI Taxonomy" id="66420"/>
    <lineage>
        <taxon>Eukaryota</taxon>
        <taxon>Metazoa</taxon>
        <taxon>Ecdysozoa</taxon>
        <taxon>Arthropoda</taxon>
        <taxon>Hexapoda</taxon>
        <taxon>Insecta</taxon>
        <taxon>Pterygota</taxon>
        <taxon>Neoptera</taxon>
        <taxon>Endopterygota</taxon>
        <taxon>Lepidoptera</taxon>
        <taxon>Glossata</taxon>
        <taxon>Ditrysia</taxon>
        <taxon>Papilionoidea</taxon>
        <taxon>Papilionidae</taxon>
        <taxon>Papilioninae</taxon>
        <taxon>Papilio</taxon>
    </lineage>
</organism>
<dbReference type="EMBL" id="KQ459602">
    <property type="protein sequence ID" value="KPI93219.1"/>
    <property type="molecule type" value="Genomic_DNA"/>
</dbReference>